<keyword evidence="2" id="KW-1185">Reference proteome</keyword>
<protein>
    <submittedName>
        <fullName evidence="1">Uncharacterized protein</fullName>
    </submittedName>
</protein>
<proteinExistence type="predicted"/>
<evidence type="ECO:0000313" key="1">
    <source>
        <dbReference type="EMBL" id="GBM18468.1"/>
    </source>
</evidence>
<evidence type="ECO:0000313" key="2">
    <source>
        <dbReference type="Proteomes" id="UP000499080"/>
    </source>
</evidence>
<reference evidence="1 2" key="1">
    <citation type="journal article" date="2019" name="Sci. Rep.">
        <title>Orb-weaving spider Araneus ventricosus genome elucidates the spidroin gene catalogue.</title>
        <authorList>
            <person name="Kono N."/>
            <person name="Nakamura H."/>
            <person name="Ohtoshi R."/>
            <person name="Moran D.A.P."/>
            <person name="Shinohara A."/>
            <person name="Yoshida Y."/>
            <person name="Fujiwara M."/>
            <person name="Mori M."/>
            <person name="Tomita M."/>
            <person name="Arakawa K."/>
        </authorList>
    </citation>
    <scope>NUCLEOTIDE SEQUENCE [LARGE SCALE GENOMIC DNA]</scope>
</reference>
<name>A0A4Y2DRM9_ARAVE</name>
<sequence>MENDALFSNIPENAMRKKQHLHKIETQADSKLIIITVIVRTKALSVEQLTMSQCEQDSKECLRTPKKFKDDCLLSATPGFYTFSDRMLRHIESSSTFCISLFLMEISRKF</sequence>
<organism evidence="1 2">
    <name type="scientific">Araneus ventricosus</name>
    <name type="common">Orbweaver spider</name>
    <name type="synonym">Epeira ventricosa</name>
    <dbReference type="NCBI Taxonomy" id="182803"/>
    <lineage>
        <taxon>Eukaryota</taxon>
        <taxon>Metazoa</taxon>
        <taxon>Ecdysozoa</taxon>
        <taxon>Arthropoda</taxon>
        <taxon>Chelicerata</taxon>
        <taxon>Arachnida</taxon>
        <taxon>Araneae</taxon>
        <taxon>Araneomorphae</taxon>
        <taxon>Entelegynae</taxon>
        <taxon>Araneoidea</taxon>
        <taxon>Araneidae</taxon>
        <taxon>Araneus</taxon>
    </lineage>
</organism>
<dbReference type="EMBL" id="BGPR01000404">
    <property type="protein sequence ID" value="GBM18468.1"/>
    <property type="molecule type" value="Genomic_DNA"/>
</dbReference>
<dbReference type="AlphaFoldDB" id="A0A4Y2DRM9"/>
<accession>A0A4Y2DRM9</accession>
<comment type="caution">
    <text evidence="1">The sequence shown here is derived from an EMBL/GenBank/DDBJ whole genome shotgun (WGS) entry which is preliminary data.</text>
</comment>
<dbReference type="Proteomes" id="UP000499080">
    <property type="component" value="Unassembled WGS sequence"/>
</dbReference>
<gene>
    <name evidence="1" type="ORF">AVEN_66827_1</name>
</gene>